<feature type="compositionally biased region" description="Acidic residues" evidence="1">
    <location>
        <begin position="39"/>
        <end position="59"/>
    </location>
</feature>
<feature type="chain" id="PRO_5014760397" evidence="2">
    <location>
        <begin position="21"/>
        <end position="504"/>
    </location>
</feature>
<keyword evidence="2" id="KW-0732">Signal</keyword>
<sequence>MTRFPLISLLVGLSLTVACAPDETVVETLTVDDGSNDGSSDDGSDDGSNDDGDGEDIAIDADLDGYSTLLDCNDADASVNPGMPEVCDGIDNDCSGEIDDGLPIVESYLDEDGDGYGTGDVVQTCGLEGYATQDGDCNDANADIHPGAEDPTGDGIDSNCDDGLDNGETDPGTDDGDTGGDTGETDLVDADADGSYSDVDCDDSDATIYPGATEVEDSLDNDCDGEIDEDCEVPAEDADSDGYSTVSDCDDSDTDVNPGATEICGNGVDDDCSGGDADCSEPDADADGSTADVDCDDADASVYPGAIEIAYDGIDQDCDGSDLDDVDGDGYVYGDDCDDSDADVNPDADETDFGIDGEDNDCDSAVDEDWQAKVIAEYPSSSYYVLNASFYTSGATPNALGWQESDTESSGTTTSVDFLTEDYGDMSGACGLIININVGNPATDWYCVEWAIDESVALDVWHDGVWYDESDVVEWIADNSSGSCAAVVQTNPSSSCTPINDTDE</sequence>
<protein>
    <submittedName>
        <fullName evidence="3">Uncharacterized protein</fullName>
    </submittedName>
</protein>
<feature type="region of interest" description="Disordered" evidence="1">
    <location>
        <begin position="138"/>
        <end position="208"/>
    </location>
</feature>
<feature type="region of interest" description="Disordered" evidence="1">
    <location>
        <begin position="29"/>
        <end position="59"/>
    </location>
</feature>
<dbReference type="Pfam" id="PF11617">
    <property type="entry name" value="Cu-binding_MopE"/>
    <property type="match status" value="6"/>
</dbReference>
<feature type="region of interest" description="Disordered" evidence="1">
    <location>
        <begin position="234"/>
        <end position="253"/>
    </location>
</feature>
<dbReference type="Proteomes" id="UP000231436">
    <property type="component" value="Unassembled WGS sequence"/>
</dbReference>
<dbReference type="PROSITE" id="PS51257">
    <property type="entry name" value="PROKAR_LIPOPROTEIN"/>
    <property type="match status" value="1"/>
</dbReference>
<dbReference type="AlphaFoldDB" id="A0A2M8LIN4"/>
<evidence type="ECO:0000256" key="2">
    <source>
        <dbReference type="SAM" id="SignalP"/>
    </source>
</evidence>
<name>A0A2M8LIN4_9BACT</name>
<evidence type="ECO:0000256" key="1">
    <source>
        <dbReference type="SAM" id="MobiDB-lite"/>
    </source>
</evidence>
<feature type="compositionally biased region" description="Acidic residues" evidence="1">
    <location>
        <begin position="159"/>
        <end position="192"/>
    </location>
</feature>
<proteinExistence type="predicted"/>
<comment type="caution">
    <text evidence="3">The sequence shown here is derived from an EMBL/GenBank/DDBJ whole genome shotgun (WGS) entry which is preliminary data.</text>
</comment>
<feature type="signal peptide" evidence="2">
    <location>
        <begin position="1"/>
        <end position="20"/>
    </location>
</feature>
<dbReference type="EMBL" id="PFEU01000002">
    <property type="protein sequence ID" value="PJE77266.1"/>
    <property type="molecule type" value="Genomic_DNA"/>
</dbReference>
<evidence type="ECO:0000313" key="3">
    <source>
        <dbReference type="EMBL" id="PJE77266.1"/>
    </source>
</evidence>
<gene>
    <name evidence="3" type="ORF">COV05_00235</name>
</gene>
<evidence type="ECO:0000313" key="4">
    <source>
        <dbReference type="Proteomes" id="UP000231436"/>
    </source>
</evidence>
<organism evidence="3 4">
    <name type="scientific">Candidatus Uhrbacteria bacterium CG10_big_fil_rev_8_21_14_0_10_48_16</name>
    <dbReference type="NCBI Taxonomy" id="1975038"/>
    <lineage>
        <taxon>Bacteria</taxon>
        <taxon>Candidatus Uhriibacteriota</taxon>
    </lineage>
</organism>
<dbReference type="InterPro" id="IPR021655">
    <property type="entry name" value="Put_metal-bd"/>
</dbReference>
<accession>A0A2M8LIN4</accession>
<reference evidence="4" key="1">
    <citation type="submission" date="2017-09" db="EMBL/GenBank/DDBJ databases">
        <title>Depth-based differentiation of microbial function through sediment-hosted aquifers and enrichment of novel symbionts in the deep terrestrial subsurface.</title>
        <authorList>
            <person name="Probst A.J."/>
            <person name="Ladd B."/>
            <person name="Jarett J.K."/>
            <person name="Geller-Mcgrath D.E."/>
            <person name="Sieber C.M.K."/>
            <person name="Emerson J.B."/>
            <person name="Anantharaman K."/>
            <person name="Thomas B.C."/>
            <person name="Malmstrom R."/>
            <person name="Stieglmeier M."/>
            <person name="Klingl A."/>
            <person name="Woyke T."/>
            <person name="Ryan C.M."/>
            <person name="Banfield J.F."/>
        </authorList>
    </citation>
    <scope>NUCLEOTIDE SEQUENCE [LARGE SCALE GENOMIC DNA]</scope>
</reference>